<evidence type="ECO:0000313" key="2">
    <source>
        <dbReference type="Proteomes" id="UP000242084"/>
    </source>
</evidence>
<dbReference type="OrthoDB" id="2418345at2"/>
<keyword evidence="2" id="KW-1185">Reference proteome</keyword>
<protein>
    <submittedName>
        <fullName evidence="1">Uncharacterized protein</fullName>
    </submittedName>
</protein>
<name>A0A239ZDJ0_9STAP</name>
<reference evidence="1 2" key="1">
    <citation type="submission" date="2017-06" db="EMBL/GenBank/DDBJ databases">
        <authorList>
            <consortium name="Pathogen Informatics"/>
        </authorList>
    </citation>
    <scope>NUCLEOTIDE SEQUENCE [LARGE SCALE GENOMIC DNA]</scope>
    <source>
        <strain evidence="1 2">NCTC13839</strain>
    </source>
</reference>
<proteinExistence type="predicted"/>
<dbReference type="EMBL" id="LT906462">
    <property type="protein sequence ID" value="SNV69083.1"/>
    <property type="molecule type" value="Genomic_DNA"/>
</dbReference>
<accession>A0A239ZDJ0</accession>
<dbReference type="KEGG" id="sste:SAMEA4384403_1457"/>
<dbReference type="RefSeq" id="WP_095088162.1">
    <property type="nucleotide sequence ID" value="NZ_BMDM01000005.1"/>
</dbReference>
<organism evidence="1 2">
    <name type="scientific">Mammaliicoccus stepanovicii</name>
    <dbReference type="NCBI Taxonomy" id="643214"/>
    <lineage>
        <taxon>Bacteria</taxon>
        <taxon>Bacillati</taxon>
        <taxon>Bacillota</taxon>
        <taxon>Bacilli</taxon>
        <taxon>Bacillales</taxon>
        <taxon>Staphylococcaceae</taxon>
        <taxon>Mammaliicoccus</taxon>
    </lineage>
</organism>
<gene>
    <name evidence="1" type="ORF">SAMEA4384403_01457</name>
</gene>
<evidence type="ECO:0000313" key="1">
    <source>
        <dbReference type="EMBL" id="SNV69083.1"/>
    </source>
</evidence>
<sequence length="104" mass="12514">MAGQTNLFDDVLNQDERFVIVVQSIYDTHTQLVKKTLREYTSLEREQMQSLFEHLKEVYLNEPFEENQAFFDITVYTNQDYAADQIYAHIKRKKHSHEWTHTSK</sequence>
<dbReference type="Proteomes" id="UP000242084">
    <property type="component" value="Chromosome 1"/>
</dbReference>
<dbReference type="AlphaFoldDB" id="A0A239ZDJ0"/>